<gene>
    <name evidence="8" type="ORF">HMPREF1541_10899</name>
</gene>
<feature type="transmembrane region" description="Helical" evidence="6">
    <location>
        <begin position="258"/>
        <end position="280"/>
    </location>
</feature>
<keyword evidence="9" id="KW-1185">Reference proteome</keyword>
<feature type="transmembrane region" description="Helical" evidence="6">
    <location>
        <begin position="67"/>
        <end position="94"/>
    </location>
</feature>
<dbReference type="EMBL" id="KB822716">
    <property type="protein sequence ID" value="ETN44034.1"/>
    <property type="molecule type" value="Genomic_DNA"/>
</dbReference>
<dbReference type="OrthoDB" id="5327978at2759"/>
<evidence type="ECO:0000259" key="7">
    <source>
        <dbReference type="Pfam" id="PF00999"/>
    </source>
</evidence>
<feature type="transmembrane region" description="Helical" evidence="6">
    <location>
        <begin position="453"/>
        <end position="474"/>
    </location>
</feature>
<organism evidence="8 9">
    <name type="scientific">Cyphellophora europaea (strain CBS 101466)</name>
    <name type="common">Phialophora europaea</name>
    <dbReference type="NCBI Taxonomy" id="1220924"/>
    <lineage>
        <taxon>Eukaryota</taxon>
        <taxon>Fungi</taxon>
        <taxon>Dikarya</taxon>
        <taxon>Ascomycota</taxon>
        <taxon>Pezizomycotina</taxon>
        <taxon>Eurotiomycetes</taxon>
        <taxon>Chaetothyriomycetidae</taxon>
        <taxon>Chaetothyriales</taxon>
        <taxon>Cyphellophoraceae</taxon>
        <taxon>Cyphellophora</taxon>
    </lineage>
</organism>
<dbReference type="eggNOG" id="KOG4505">
    <property type="taxonomic scope" value="Eukaryota"/>
</dbReference>
<evidence type="ECO:0000256" key="1">
    <source>
        <dbReference type="ARBA" id="ARBA00004141"/>
    </source>
</evidence>
<dbReference type="GeneID" id="19978238"/>
<feature type="transmembrane region" description="Helical" evidence="6">
    <location>
        <begin position="12"/>
        <end position="29"/>
    </location>
</feature>
<dbReference type="GO" id="GO:0042391">
    <property type="term" value="P:regulation of membrane potential"/>
    <property type="evidence" value="ECO:0007669"/>
    <property type="project" value="InterPro"/>
</dbReference>
<evidence type="ECO:0000313" key="8">
    <source>
        <dbReference type="EMBL" id="ETN44034.1"/>
    </source>
</evidence>
<keyword evidence="4 6" id="KW-0472">Membrane</keyword>
<feature type="transmembrane region" description="Helical" evidence="6">
    <location>
        <begin position="36"/>
        <end position="55"/>
    </location>
</feature>
<feature type="domain" description="Cation/H+ exchanger transmembrane" evidence="7">
    <location>
        <begin position="32"/>
        <end position="479"/>
    </location>
</feature>
<dbReference type="PANTHER" id="PTHR31382">
    <property type="entry name" value="NA(+)/H(+) ANTIPORTER"/>
    <property type="match status" value="1"/>
</dbReference>
<protein>
    <recommendedName>
        <fullName evidence="7">Cation/H+ exchanger transmembrane domain-containing protein</fullName>
    </recommendedName>
</protein>
<dbReference type="GO" id="GO:0005886">
    <property type="term" value="C:plasma membrane"/>
    <property type="evidence" value="ECO:0007669"/>
    <property type="project" value="InterPro"/>
</dbReference>
<dbReference type="PANTHER" id="PTHR31382:SF3">
    <property type="entry name" value="SODIUM ION_PROTON EXCHANGER (EUROFUNG)"/>
    <property type="match status" value="1"/>
</dbReference>
<keyword evidence="3 6" id="KW-1133">Transmembrane helix</keyword>
<dbReference type="GO" id="GO:0120029">
    <property type="term" value="P:proton export across plasma membrane"/>
    <property type="evidence" value="ECO:0007669"/>
    <property type="project" value="InterPro"/>
</dbReference>
<evidence type="ECO:0000256" key="2">
    <source>
        <dbReference type="ARBA" id="ARBA00022692"/>
    </source>
</evidence>
<dbReference type="InterPro" id="IPR004712">
    <property type="entry name" value="Na+/H+_antiporter_fungi"/>
</dbReference>
<dbReference type="InParanoid" id="W2S7Y8"/>
<comment type="subcellular location">
    <subcellularLocation>
        <location evidence="1">Membrane</location>
        <topology evidence="1">Multi-pass membrane protein</topology>
    </subcellularLocation>
</comment>
<sequence length="610" mass="67888">MAIHLDPSTLNVVISILGCFILAFGAISVKIKNTWYLGEALPVVMLGAMLGPMAARWLDARMWGMAIVGQVPAITLSMCRLVIGIQLVIAGFQLPARFLQYRYKEMLICLLPIMTIMWLCTTACIMATIPKLTLLAALGIGSCVTCTDPILSQAVAKGPFSDKYVRRNLRELISAEAGANDGFGFPFLMLATFLIRNAESSELTAEIAENEEAVEYGAELRRGIDLLLRRATEGEDGSVGRLGGGVGTALGNWGLETWLYAIAMSAVYGTVCGWGMMYVARYALKRRWIDGESYLMLPTGLSLFIIGTCGMLATDDLLACFIAGTWLNWDGQYLKETETRHDEVNSVVDVLLNFGGFMYIGAVIPWASFQDPDGTGVTIPRLLGLGIMIVVFRRIPAILMAYKFMPSCVVDWKEALFMGYFGPIGIGAVFYVEHTRHLFPEPGEALTEEENNLTAAMIPVVYWLVVFSIFWHGLSIPALNLIYKWKGVEPIQDEDGPVVVRRLSTHNPMPKNSSIDERRQSIVLNNRFSRSYNTAELDMNAVEGYRRRTQAWYKQQDTEAFDSEKDLPKNDPVIQWAQSSPHYQSHLRRSDSSKYGPPLERNRTGEGPYI</sequence>
<feature type="transmembrane region" description="Helical" evidence="6">
    <location>
        <begin position="381"/>
        <end position="402"/>
    </location>
</feature>
<dbReference type="Pfam" id="PF00999">
    <property type="entry name" value="Na_H_Exchanger"/>
    <property type="match status" value="1"/>
</dbReference>
<feature type="transmembrane region" description="Helical" evidence="6">
    <location>
        <begin position="301"/>
        <end position="327"/>
    </location>
</feature>
<proteinExistence type="predicted"/>
<accession>W2S7Y8</accession>
<evidence type="ECO:0000256" key="3">
    <source>
        <dbReference type="ARBA" id="ARBA00022989"/>
    </source>
</evidence>
<feature type="transmembrane region" description="Helical" evidence="6">
    <location>
        <begin position="347"/>
        <end position="369"/>
    </location>
</feature>
<dbReference type="AlphaFoldDB" id="W2S7Y8"/>
<dbReference type="RefSeq" id="XP_008713790.1">
    <property type="nucleotide sequence ID" value="XM_008715568.1"/>
</dbReference>
<keyword evidence="2 6" id="KW-0812">Transmembrane</keyword>
<dbReference type="InterPro" id="IPR006153">
    <property type="entry name" value="Cation/H_exchanger_TM"/>
</dbReference>
<feature type="transmembrane region" description="Helical" evidence="6">
    <location>
        <begin position="106"/>
        <end position="129"/>
    </location>
</feature>
<reference evidence="8 9" key="1">
    <citation type="submission" date="2013-03" db="EMBL/GenBank/DDBJ databases">
        <title>The Genome Sequence of Phialophora europaea CBS 101466.</title>
        <authorList>
            <consortium name="The Broad Institute Genomics Platform"/>
            <person name="Cuomo C."/>
            <person name="de Hoog S."/>
            <person name="Gorbushina A."/>
            <person name="Walker B."/>
            <person name="Young S.K."/>
            <person name="Zeng Q."/>
            <person name="Gargeya S."/>
            <person name="Fitzgerald M."/>
            <person name="Haas B."/>
            <person name="Abouelleil A."/>
            <person name="Allen A.W."/>
            <person name="Alvarado L."/>
            <person name="Arachchi H.M."/>
            <person name="Berlin A.M."/>
            <person name="Chapman S.B."/>
            <person name="Gainer-Dewar J."/>
            <person name="Goldberg J."/>
            <person name="Griggs A."/>
            <person name="Gujja S."/>
            <person name="Hansen M."/>
            <person name="Howarth C."/>
            <person name="Imamovic A."/>
            <person name="Ireland A."/>
            <person name="Larimer J."/>
            <person name="McCowan C."/>
            <person name="Murphy C."/>
            <person name="Pearson M."/>
            <person name="Poon T.W."/>
            <person name="Priest M."/>
            <person name="Roberts A."/>
            <person name="Saif S."/>
            <person name="Shea T."/>
            <person name="Sisk P."/>
            <person name="Sykes S."/>
            <person name="Wortman J."/>
            <person name="Nusbaum C."/>
            <person name="Birren B."/>
        </authorList>
    </citation>
    <scope>NUCLEOTIDE SEQUENCE [LARGE SCALE GENOMIC DNA]</scope>
    <source>
        <strain evidence="8 9">CBS 101466</strain>
    </source>
</reference>
<dbReference type="GO" id="GO:0036376">
    <property type="term" value="P:sodium ion export across plasma membrane"/>
    <property type="evidence" value="ECO:0007669"/>
    <property type="project" value="InterPro"/>
</dbReference>
<dbReference type="HOGENOM" id="CLU_008635_4_1_1"/>
<dbReference type="Proteomes" id="UP000030752">
    <property type="component" value="Unassembled WGS sequence"/>
</dbReference>
<evidence type="ECO:0000256" key="6">
    <source>
        <dbReference type="SAM" id="Phobius"/>
    </source>
</evidence>
<evidence type="ECO:0000313" key="9">
    <source>
        <dbReference type="Proteomes" id="UP000030752"/>
    </source>
</evidence>
<name>W2S7Y8_CYPE1</name>
<dbReference type="GO" id="GO:0015385">
    <property type="term" value="F:sodium:proton antiporter activity"/>
    <property type="evidence" value="ECO:0007669"/>
    <property type="project" value="InterPro"/>
</dbReference>
<feature type="transmembrane region" description="Helical" evidence="6">
    <location>
        <begin position="414"/>
        <end position="432"/>
    </location>
</feature>
<evidence type="ECO:0000256" key="5">
    <source>
        <dbReference type="SAM" id="MobiDB-lite"/>
    </source>
</evidence>
<dbReference type="STRING" id="1220924.W2S7Y8"/>
<evidence type="ECO:0000256" key="4">
    <source>
        <dbReference type="ARBA" id="ARBA00023136"/>
    </source>
</evidence>
<feature type="region of interest" description="Disordered" evidence="5">
    <location>
        <begin position="559"/>
        <end position="610"/>
    </location>
</feature>
<dbReference type="VEuPathDB" id="FungiDB:HMPREF1541_10899"/>